<sequence length="119" mass="11767">MRNVVTVLAGVLAAEFLTFGAAKLLAVPAMRERAGHLGFSTAFYRGIGVLEIAGGSGALIGLARPRVGAAAGIGLGSLMTGAGLAHRRNHDDVAALAPAVGTGLLVGAYLVALGARCSS</sequence>
<gene>
    <name evidence="6" type="ORF">GPX89_25945</name>
</gene>
<feature type="transmembrane region" description="Helical" evidence="5">
    <location>
        <begin position="69"/>
        <end position="87"/>
    </location>
</feature>
<evidence type="ECO:0000256" key="2">
    <source>
        <dbReference type="ARBA" id="ARBA00022692"/>
    </source>
</evidence>
<evidence type="ECO:0000256" key="3">
    <source>
        <dbReference type="ARBA" id="ARBA00022989"/>
    </source>
</evidence>
<evidence type="ECO:0000313" key="7">
    <source>
        <dbReference type="Proteomes" id="UP000466794"/>
    </source>
</evidence>
<dbReference type="EMBL" id="WRPP01000005">
    <property type="protein sequence ID" value="MVU80681.1"/>
    <property type="molecule type" value="Genomic_DNA"/>
</dbReference>
<comment type="subcellular location">
    <subcellularLocation>
        <location evidence="1">Membrane</location>
        <topology evidence="1">Multi-pass membrane protein</topology>
    </subcellularLocation>
</comment>
<evidence type="ECO:0000256" key="5">
    <source>
        <dbReference type="SAM" id="Phobius"/>
    </source>
</evidence>
<feature type="transmembrane region" description="Helical" evidence="5">
    <location>
        <begin position="93"/>
        <end position="115"/>
    </location>
</feature>
<name>A0A7K1V2B5_9NOCA</name>
<dbReference type="Pfam" id="PF13564">
    <property type="entry name" value="DoxX_2"/>
    <property type="match status" value="1"/>
</dbReference>
<feature type="transmembrane region" description="Helical" evidence="5">
    <location>
        <begin position="42"/>
        <end position="62"/>
    </location>
</feature>
<evidence type="ECO:0000256" key="4">
    <source>
        <dbReference type="ARBA" id="ARBA00023136"/>
    </source>
</evidence>
<keyword evidence="4 5" id="KW-0472">Membrane</keyword>
<keyword evidence="2 5" id="KW-0812">Transmembrane</keyword>
<accession>A0A7K1V2B5</accession>
<protein>
    <submittedName>
        <fullName evidence="6">Invasion protein</fullName>
    </submittedName>
</protein>
<evidence type="ECO:0000313" key="6">
    <source>
        <dbReference type="EMBL" id="MVU80681.1"/>
    </source>
</evidence>
<evidence type="ECO:0000256" key="1">
    <source>
        <dbReference type="ARBA" id="ARBA00004141"/>
    </source>
</evidence>
<keyword evidence="7" id="KW-1185">Reference proteome</keyword>
<proteinExistence type="predicted"/>
<comment type="caution">
    <text evidence="6">The sequence shown here is derived from an EMBL/GenBank/DDBJ whole genome shotgun (WGS) entry which is preliminary data.</text>
</comment>
<dbReference type="AlphaFoldDB" id="A0A7K1V2B5"/>
<dbReference type="InterPro" id="IPR032808">
    <property type="entry name" value="DoxX"/>
</dbReference>
<dbReference type="Proteomes" id="UP000466794">
    <property type="component" value="Unassembled WGS sequence"/>
</dbReference>
<keyword evidence="3 5" id="KW-1133">Transmembrane helix</keyword>
<dbReference type="RefSeq" id="WP_157390264.1">
    <property type="nucleotide sequence ID" value="NZ_WRPP01000005.1"/>
</dbReference>
<reference evidence="6 7" key="1">
    <citation type="submission" date="2019-12" db="EMBL/GenBank/DDBJ databases">
        <title>Nocardia sp. nov. ET3-3 isolated from soil.</title>
        <authorList>
            <person name="Kanchanasin P."/>
            <person name="Tanasupawat S."/>
            <person name="Yuki M."/>
            <person name="Kudo T."/>
        </authorList>
    </citation>
    <scope>NUCLEOTIDE SEQUENCE [LARGE SCALE GENOMIC DNA]</scope>
    <source>
        <strain evidence="6 7">ET3-3</strain>
    </source>
</reference>
<dbReference type="GO" id="GO:0016020">
    <property type="term" value="C:membrane"/>
    <property type="evidence" value="ECO:0007669"/>
    <property type="project" value="UniProtKB-SubCell"/>
</dbReference>
<organism evidence="6 7">
    <name type="scientific">Nocardia terrae</name>
    <dbReference type="NCBI Taxonomy" id="2675851"/>
    <lineage>
        <taxon>Bacteria</taxon>
        <taxon>Bacillati</taxon>
        <taxon>Actinomycetota</taxon>
        <taxon>Actinomycetes</taxon>
        <taxon>Mycobacteriales</taxon>
        <taxon>Nocardiaceae</taxon>
        <taxon>Nocardia</taxon>
    </lineage>
</organism>